<dbReference type="EMBL" id="JASBWS010000007">
    <property type="protein sequence ID" value="KAJ9114829.1"/>
    <property type="molecule type" value="Genomic_DNA"/>
</dbReference>
<accession>A0ACC2WUN2</accession>
<name>A0ACC2WUN2_9TREE</name>
<reference evidence="1" key="1">
    <citation type="submission" date="2023-04" db="EMBL/GenBank/DDBJ databases">
        <title>Draft Genome sequencing of Naganishia species isolated from polar environments using Oxford Nanopore Technology.</title>
        <authorList>
            <person name="Leo P."/>
            <person name="Venkateswaran K."/>
        </authorList>
    </citation>
    <scope>NUCLEOTIDE SEQUENCE</scope>
    <source>
        <strain evidence="1">MNA-CCFEE 5262</strain>
    </source>
</reference>
<evidence type="ECO:0000313" key="2">
    <source>
        <dbReference type="Proteomes" id="UP001230649"/>
    </source>
</evidence>
<keyword evidence="2" id="KW-1185">Reference proteome</keyword>
<sequence length="532" mass="58829">MSLLPLIVARYIQQTYPAVLDPFLTQASISESTLNDPSVRETLPDLRTLVNEYEAWILERSLRQTTLSAPTVEAGDVRELIKLPMRDEVKDTVLQRVKVTYDQIGAGGFLSVRYERVAKRTFDTGSARQVPRVSLSFLVLMRCCSYRATYPYRIIVTSTDKTLKTIDPETGEVDQLLQPHKAAILSFAVHPVENRYIITTSMDSTAILTDLITQQPLQTFQHAKFVVRCAFSTDGRWLATASYDRTIVLYEDAQWGRQLPLDAEEEEVLDQGDDPRLARDPSLRYVQRHRVVLEQNPESIVFDKDGRYLLYTTRGSHWLSYIHLPSPTSSADGQGEPFATMRKSFNVHPEDTHISFAVLNTVLDPTGRLIACQTGDHAGGTGERIIIYDVNLPPTTSTPAAPADDLTTRGSWLSTGGGGGGETTPRENERLSVIWTGQQGDDYILPRLAWLPDSSGIITTTTTGALVLHSLAGEQVKMLKVHGAADGRGVGGRPAGQQASEVVRDVCVIGERDDVQGWKVVSVGYDATVRIS</sequence>
<comment type="caution">
    <text evidence="1">The sequence shown here is derived from an EMBL/GenBank/DDBJ whole genome shotgun (WGS) entry which is preliminary data.</text>
</comment>
<protein>
    <submittedName>
        <fullName evidence="1">Uncharacterized protein</fullName>
    </submittedName>
</protein>
<proteinExistence type="predicted"/>
<dbReference type="Proteomes" id="UP001230649">
    <property type="component" value="Unassembled WGS sequence"/>
</dbReference>
<evidence type="ECO:0000313" key="1">
    <source>
        <dbReference type="EMBL" id="KAJ9114829.1"/>
    </source>
</evidence>
<gene>
    <name evidence="1" type="ORF">QFC20_001200</name>
</gene>
<organism evidence="1 2">
    <name type="scientific">Naganishia adeliensis</name>
    <dbReference type="NCBI Taxonomy" id="92952"/>
    <lineage>
        <taxon>Eukaryota</taxon>
        <taxon>Fungi</taxon>
        <taxon>Dikarya</taxon>
        <taxon>Basidiomycota</taxon>
        <taxon>Agaricomycotina</taxon>
        <taxon>Tremellomycetes</taxon>
        <taxon>Filobasidiales</taxon>
        <taxon>Filobasidiaceae</taxon>
        <taxon>Naganishia</taxon>
    </lineage>
</organism>